<keyword evidence="4 8" id="KW-0418">Kinase</keyword>
<dbReference type="GO" id="GO:0005524">
    <property type="term" value="F:ATP binding"/>
    <property type="evidence" value="ECO:0007669"/>
    <property type="project" value="UniProtKB-UniRule"/>
</dbReference>
<feature type="domain" description="Protein kinase" evidence="7">
    <location>
        <begin position="126"/>
        <end position="394"/>
    </location>
</feature>
<dbReference type="PROSITE" id="PS00107">
    <property type="entry name" value="PROTEIN_KINASE_ATP"/>
    <property type="match status" value="1"/>
</dbReference>
<dbReference type="SUPFAM" id="SSF56112">
    <property type="entry name" value="Protein kinase-like (PK-like)"/>
    <property type="match status" value="1"/>
</dbReference>
<evidence type="ECO:0000256" key="6">
    <source>
        <dbReference type="PROSITE-ProRule" id="PRU10141"/>
    </source>
</evidence>
<reference evidence="8" key="1">
    <citation type="submission" date="2014-05" db="EMBL/GenBank/DDBJ databases">
        <title>The transcriptome of the halophilic microalga Tetraselmis sp. GSL018 isolated from the Great Salt Lake, Utah.</title>
        <authorList>
            <person name="Jinkerson R.E."/>
            <person name="D'Adamo S."/>
            <person name="Posewitz M.C."/>
        </authorList>
    </citation>
    <scope>NUCLEOTIDE SEQUENCE</scope>
    <source>
        <strain evidence="8">GSL018</strain>
    </source>
</reference>
<keyword evidence="5 6" id="KW-0067">ATP-binding</keyword>
<keyword evidence="1 8" id="KW-0723">Serine/threonine-protein kinase</keyword>
<dbReference type="InterPro" id="IPR011009">
    <property type="entry name" value="Kinase-like_dom_sf"/>
</dbReference>
<evidence type="ECO:0000313" key="8">
    <source>
        <dbReference type="EMBL" id="JAC82488.1"/>
    </source>
</evidence>
<protein>
    <submittedName>
        <fullName evidence="8">Serine/threonine protein kinase</fullName>
    </submittedName>
</protein>
<evidence type="ECO:0000256" key="3">
    <source>
        <dbReference type="ARBA" id="ARBA00022741"/>
    </source>
</evidence>
<dbReference type="PANTHER" id="PTHR24349">
    <property type="entry name" value="SERINE/THREONINE-PROTEIN KINASE"/>
    <property type="match status" value="1"/>
</dbReference>
<name>A0A061SDW7_9CHLO</name>
<evidence type="ECO:0000259" key="7">
    <source>
        <dbReference type="PROSITE" id="PS50011"/>
    </source>
</evidence>
<accession>A0A061SDW7</accession>
<dbReference type="SMART" id="SM00220">
    <property type="entry name" value="S_TKc"/>
    <property type="match status" value="1"/>
</dbReference>
<dbReference type="InterPro" id="IPR050205">
    <property type="entry name" value="CDPK_Ser/Thr_kinases"/>
</dbReference>
<dbReference type="InterPro" id="IPR017441">
    <property type="entry name" value="Protein_kinase_ATP_BS"/>
</dbReference>
<evidence type="ECO:0000256" key="4">
    <source>
        <dbReference type="ARBA" id="ARBA00022777"/>
    </source>
</evidence>
<evidence type="ECO:0000256" key="1">
    <source>
        <dbReference type="ARBA" id="ARBA00022527"/>
    </source>
</evidence>
<organism evidence="8">
    <name type="scientific">Tetraselmis sp. GSL018</name>
    <dbReference type="NCBI Taxonomy" id="582737"/>
    <lineage>
        <taxon>Eukaryota</taxon>
        <taxon>Viridiplantae</taxon>
        <taxon>Chlorophyta</taxon>
        <taxon>core chlorophytes</taxon>
        <taxon>Chlorodendrophyceae</taxon>
        <taxon>Chlorodendrales</taxon>
        <taxon>Chlorodendraceae</taxon>
        <taxon>Tetraselmis</taxon>
    </lineage>
</organism>
<keyword evidence="3 6" id="KW-0547">Nucleotide-binding</keyword>
<evidence type="ECO:0000256" key="5">
    <source>
        <dbReference type="ARBA" id="ARBA00022840"/>
    </source>
</evidence>
<sequence>MKSAVFARSKPGVVANGIRSRFSPRKEKIESRLFRFVGDYNAWLSNGFHSRACVALPRDSLHSCARHSEKDLDVVHPPPVPRDPKDRESGVIIETNILDPKTTHGSVDVRKGPLSLGWSPYDRKRYLAQSLLGIGGYGRVYLAIDEDKQVPVAIKVIPKVCPDGSDFEKVRCRLVQEANMLRQLQESPHVVRLQDQLEDDKNAYLVMEYLQGETLEEFVVRHRESLTEIDIGEIALQVFSVLYECHRLGIVYADVKPTNFIAARTASGGIHLTAIDFGCAQQVSAGKVLCARRGTYKYFAPEVYLRHYSTPADVWSAGMMLYRLVAGKFPWWSKDLEISVEEAQEKICSPKPVPFHGKRLAQLSPQARDFLQQALTKDQFDRPTAYAALQHQWLVAVQCLSDGLV</sequence>
<keyword evidence="2" id="KW-0808">Transferase</keyword>
<gene>
    <name evidence="8" type="primary">K08884</name>
    <name evidence="8" type="ORF">TSPGSL018_5616</name>
</gene>
<dbReference type="GO" id="GO:0004674">
    <property type="term" value="F:protein serine/threonine kinase activity"/>
    <property type="evidence" value="ECO:0007669"/>
    <property type="project" value="UniProtKB-KW"/>
</dbReference>
<dbReference type="Gene3D" id="1.10.510.10">
    <property type="entry name" value="Transferase(Phosphotransferase) domain 1"/>
    <property type="match status" value="1"/>
</dbReference>
<dbReference type="Pfam" id="PF00069">
    <property type="entry name" value="Pkinase"/>
    <property type="match status" value="1"/>
</dbReference>
<proteinExistence type="predicted"/>
<dbReference type="AlphaFoldDB" id="A0A061SDW7"/>
<dbReference type="EMBL" id="GBEZ01002582">
    <property type="protein sequence ID" value="JAC82488.1"/>
    <property type="molecule type" value="Transcribed_RNA"/>
</dbReference>
<dbReference type="PROSITE" id="PS50011">
    <property type="entry name" value="PROTEIN_KINASE_DOM"/>
    <property type="match status" value="1"/>
</dbReference>
<feature type="binding site" evidence="6">
    <location>
        <position position="155"/>
    </location>
    <ligand>
        <name>ATP</name>
        <dbReference type="ChEBI" id="CHEBI:30616"/>
    </ligand>
</feature>
<evidence type="ECO:0000256" key="2">
    <source>
        <dbReference type="ARBA" id="ARBA00022679"/>
    </source>
</evidence>
<dbReference type="InterPro" id="IPR000719">
    <property type="entry name" value="Prot_kinase_dom"/>
</dbReference>